<proteinExistence type="predicted"/>
<reference evidence="1 2" key="1">
    <citation type="submission" date="2024-11" db="EMBL/GenBank/DDBJ databases">
        <title>A near-complete genome assembly of Cinchona calisaya.</title>
        <authorList>
            <person name="Lian D.C."/>
            <person name="Zhao X.W."/>
            <person name="Wei L."/>
        </authorList>
    </citation>
    <scope>NUCLEOTIDE SEQUENCE [LARGE SCALE GENOMIC DNA]</scope>
    <source>
        <tissue evidence="1">Nenye</tissue>
    </source>
</reference>
<evidence type="ECO:0000313" key="1">
    <source>
        <dbReference type="EMBL" id="KAL3536668.1"/>
    </source>
</evidence>
<keyword evidence="2" id="KW-1185">Reference proteome</keyword>
<dbReference type="PANTHER" id="PTHR33709:SF20">
    <property type="entry name" value="OS04G0541900 PROTEIN"/>
    <property type="match status" value="1"/>
</dbReference>
<sequence length="263" mass="30329">MKIKRWKEDEKWWLWGDFGERVREAMEPYRRNGALLFYLHFFPDSDLSLATHGQLVKVTGLIWELDKVLRMVVSCGSVSLESSYEKVNRCIYTSTLLYEFEEPGMRPSYVRESCFLWRMAYSERFSTDFYITDRKSGIRALVKAGADSNVIPLIIESTLVKTTRKCEVLSSPLRKWLTERNLSAEARLLRLEEGYVKEGSSVSVIGMFQKQNDAVMIVQPQEIISTRCLFRKMLLPADFDGLILGLPRMADSASHSNAMQPLD</sequence>
<dbReference type="EMBL" id="JBJUIK010000001">
    <property type="protein sequence ID" value="KAL3536668.1"/>
    <property type="molecule type" value="Genomic_DNA"/>
</dbReference>
<comment type="caution">
    <text evidence="1">The sequence shown here is derived from an EMBL/GenBank/DDBJ whole genome shotgun (WGS) entry which is preliminary data.</text>
</comment>
<dbReference type="InterPro" id="IPR040339">
    <property type="entry name" value="At1g16860-like"/>
</dbReference>
<protein>
    <submittedName>
        <fullName evidence="1">Uncharacterized protein</fullName>
    </submittedName>
</protein>
<dbReference type="AlphaFoldDB" id="A0ABD3AZX5"/>
<evidence type="ECO:0000313" key="2">
    <source>
        <dbReference type="Proteomes" id="UP001630127"/>
    </source>
</evidence>
<gene>
    <name evidence="1" type="ORF">ACH5RR_000034</name>
</gene>
<dbReference type="Proteomes" id="UP001630127">
    <property type="component" value="Unassembled WGS sequence"/>
</dbReference>
<accession>A0ABD3AZX5</accession>
<dbReference type="PANTHER" id="PTHR33709">
    <property type="entry name" value="OSJNBA0035M09.9 PROTEIN"/>
    <property type="match status" value="1"/>
</dbReference>
<name>A0ABD3AZX5_9GENT</name>
<organism evidence="1 2">
    <name type="scientific">Cinchona calisaya</name>
    <dbReference type="NCBI Taxonomy" id="153742"/>
    <lineage>
        <taxon>Eukaryota</taxon>
        <taxon>Viridiplantae</taxon>
        <taxon>Streptophyta</taxon>
        <taxon>Embryophyta</taxon>
        <taxon>Tracheophyta</taxon>
        <taxon>Spermatophyta</taxon>
        <taxon>Magnoliopsida</taxon>
        <taxon>eudicotyledons</taxon>
        <taxon>Gunneridae</taxon>
        <taxon>Pentapetalae</taxon>
        <taxon>asterids</taxon>
        <taxon>lamiids</taxon>
        <taxon>Gentianales</taxon>
        <taxon>Rubiaceae</taxon>
        <taxon>Cinchonoideae</taxon>
        <taxon>Cinchoneae</taxon>
        <taxon>Cinchona</taxon>
    </lineage>
</organism>